<evidence type="ECO:0000256" key="1">
    <source>
        <dbReference type="ARBA" id="ARBA00001946"/>
    </source>
</evidence>
<dbReference type="PANTHER" id="PTHR45745">
    <property type="entry name" value="PHOSPHOMANNOMUTASE 45A"/>
    <property type="match status" value="1"/>
</dbReference>
<organism evidence="11 12">
    <name type="scientific">Elusimicrobium minutum (strain Pei191)</name>
    <dbReference type="NCBI Taxonomy" id="445932"/>
    <lineage>
        <taxon>Bacteria</taxon>
        <taxon>Pseudomonadati</taxon>
        <taxon>Elusimicrobiota</taxon>
        <taxon>Elusimicrobia</taxon>
        <taxon>Elusimicrobiales</taxon>
        <taxon>Elusimicrobiaceae</taxon>
        <taxon>Elusimicrobium</taxon>
    </lineage>
</organism>
<evidence type="ECO:0000256" key="3">
    <source>
        <dbReference type="ARBA" id="ARBA00022553"/>
    </source>
</evidence>
<dbReference type="STRING" id="445932.Emin_0114"/>
<dbReference type="GO" id="GO:0006166">
    <property type="term" value="P:purine ribonucleoside salvage"/>
    <property type="evidence" value="ECO:0007669"/>
    <property type="project" value="TreeGrafter"/>
</dbReference>
<dbReference type="GO" id="GO:0004615">
    <property type="term" value="F:phosphomannomutase activity"/>
    <property type="evidence" value="ECO:0007669"/>
    <property type="project" value="UniProtKB-EC"/>
</dbReference>
<dbReference type="Pfam" id="PF02878">
    <property type="entry name" value="PGM_PMM_I"/>
    <property type="match status" value="1"/>
</dbReference>
<evidence type="ECO:0000259" key="10">
    <source>
        <dbReference type="Pfam" id="PF02880"/>
    </source>
</evidence>
<dbReference type="Gene3D" id="3.40.120.10">
    <property type="entry name" value="Alpha-D-Glucose-1,6-Bisphosphate, subunit A, domain 3"/>
    <property type="match status" value="3"/>
</dbReference>
<evidence type="ECO:0000256" key="2">
    <source>
        <dbReference type="ARBA" id="ARBA00010231"/>
    </source>
</evidence>
<dbReference type="PANTHER" id="PTHR45745:SF1">
    <property type="entry name" value="PHOSPHOGLUCOMUTASE 2B-RELATED"/>
    <property type="match status" value="1"/>
</dbReference>
<keyword evidence="6 11" id="KW-0413">Isomerase</keyword>
<dbReference type="KEGG" id="emi:Emin_0114"/>
<dbReference type="Pfam" id="PF02880">
    <property type="entry name" value="PGM_PMM_III"/>
    <property type="match status" value="1"/>
</dbReference>
<dbReference type="InterPro" id="IPR005841">
    <property type="entry name" value="Alpha-D-phosphohexomutase_SF"/>
</dbReference>
<gene>
    <name evidence="11" type="ordered locus">Emin_0114</name>
</gene>
<dbReference type="GO" id="GO:0005975">
    <property type="term" value="P:carbohydrate metabolic process"/>
    <property type="evidence" value="ECO:0007669"/>
    <property type="project" value="InterPro"/>
</dbReference>
<accession>B2KAY4</accession>
<dbReference type="SUPFAM" id="SSF55957">
    <property type="entry name" value="Phosphoglucomutase, C-terminal domain"/>
    <property type="match status" value="1"/>
</dbReference>
<dbReference type="InterPro" id="IPR016055">
    <property type="entry name" value="A-D-PHexomutase_a/b/a-I/II/III"/>
</dbReference>
<dbReference type="InterPro" id="IPR005844">
    <property type="entry name" value="A-D-PHexomutase_a/b/a-I"/>
</dbReference>
<feature type="domain" description="Alpha-D-phosphohexomutase alpha/beta/alpha" evidence="8">
    <location>
        <begin position="4"/>
        <end position="138"/>
    </location>
</feature>
<dbReference type="AlphaFoldDB" id="B2KAY4"/>
<dbReference type="Proteomes" id="UP000001029">
    <property type="component" value="Chromosome"/>
</dbReference>
<evidence type="ECO:0000313" key="11">
    <source>
        <dbReference type="EMBL" id="ACC97680.1"/>
    </source>
</evidence>
<sequence>MADIKFTTDGWRGIIAWDFTFENVRRLAQALADFINENAPSSEPGKHTVAVGYDRRFLSDRFAADIAAILRSNKIDVILLSEPVSSPVLSCLSMEQFWMGIIVTASHNKPHWNGVKIKIEGASASPRITKEIEGFIDESPVLYLHGQKAEQKDFKNVYLKYLNSHINTKKIQGIKSPIVFDYMYGSAAGIAEKVLPKNKIITLREEYDPSFKGIKPEPIAENLTELMTAVTKNKAALGIAFDGDGDRVTIIDEKGSCLTPEILSAILLNYLIKNKKLKGRVVQTLSMGYLLKRIARKQNMPFEEVNIGFKYVAEKMAVEDVAFGVEESGGYAWKGIVPDRDGMIVALTFLYIMASTGKKASELVANIEKEYGASVYLRNDHPLKKPLDKGFLTDKIKRKVPAKILGYKIAQTITQDGLKIIFEDDEWLLIRPSGTEPLLRVYAETSDKKKTQALLDFGYKLAVPFIK</sequence>
<comment type="cofactor">
    <cofactor evidence="1">
        <name>Mg(2+)</name>
        <dbReference type="ChEBI" id="CHEBI:18420"/>
    </cofactor>
</comment>
<dbReference type="SUPFAM" id="SSF53738">
    <property type="entry name" value="Phosphoglucomutase, first 3 domains"/>
    <property type="match status" value="3"/>
</dbReference>
<dbReference type="GO" id="GO:0046872">
    <property type="term" value="F:metal ion binding"/>
    <property type="evidence" value="ECO:0007669"/>
    <property type="project" value="UniProtKB-KW"/>
</dbReference>
<proteinExistence type="inferred from homology"/>
<dbReference type="Pfam" id="PF02879">
    <property type="entry name" value="PGM_PMM_II"/>
    <property type="match status" value="1"/>
</dbReference>
<dbReference type="EMBL" id="CP001055">
    <property type="protein sequence ID" value="ACC97680.1"/>
    <property type="molecule type" value="Genomic_DNA"/>
</dbReference>
<dbReference type="InterPro" id="IPR005845">
    <property type="entry name" value="A-D-PHexomutase_a/b/a-II"/>
</dbReference>
<evidence type="ECO:0000259" key="9">
    <source>
        <dbReference type="Pfam" id="PF02879"/>
    </source>
</evidence>
<feature type="domain" description="Alpha-D-phosphohexomutase alpha/beta/alpha" evidence="9">
    <location>
        <begin position="158"/>
        <end position="255"/>
    </location>
</feature>
<comment type="similarity">
    <text evidence="2">Belongs to the phosphohexose mutase family.</text>
</comment>
<evidence type="ECO:0000256" key="4">
    <source>
        <dbReference type="ARBA" id="ARBA00022723"/>
    </source>
</evidence>
<dbReference type="InterPro" id="IPR005843">
    <property type="entry name" value="A-D-PHexomutase_C"/>
</dbReference>
<feature type="domain" description="Alpha-D-phosphohexomutase C-terminal" evidence="7">
    <location>
        <begin position="404"/>
        <end position="455"/>
    </location>
</feature>
<dbReference type="HOGENOM" id="CLU_016950_7_1_0"/>
<dbReference type="InterPro" id="IPR036900">
    <property type="entry name" value="A-D-PHexomutase_C_sf"/>
</dbReference>
<evidence type="ECO:0000256" key="6">
    <source>
        <dbReference type="ARBA" id="ARBA00023235"/>
    </source>
</evidence>
<evidence type="ECO:0000256" key="5">
    <source>
        <dbReference type="ARBA" id="ARBA00022842"/>
    </source>
</evidence>
<dbReference type="GO" id="GO:0008973">
    <property type="term" value="F:phosphopentomutase activity"/>
    <property type="evidence" value="ECO:0007669"/>
    <property type="project" value="TreeGrafter"/>
</dbReference>
<evidence type="ECO:0000259" key="7">
    <source>
        <dbReference type="Pfam" id="PF00408"/>
    </source>
</evidence>
<protein>
    <submittedName>
        <fullName evidence="11">Phosphomannomutase</fullName>
        <ecNumber evidence="11">5.4.2.8</ecNumber>
    </submittedName>
</protein>
<dbReference type="InterPro" id="IPR005846">
    <property type="entry name" value="A-D-PHexomutase_a/b/a-III"/>
</dbReference>
<keyword evidence="4" id="KW-0479">Metal-binding</keyword>
<dbReference type="OrthoDB" id="9806956at2"/>
<dbReference type="CDD" id="cd05800">
    <property type="entry name" value="PGM_like2"/>
    <property type="match status" value="1"/>
</dbReference>
<keyword evidence="5" id="KW-0460">Magnesium</keyword>
<reference evidence="11 12" key="1">
    <citation type="journal article" date="2009" name="Appl. Environ. Microbiol.">
        <title>Genomic analysis of 'Elusimicrobium minutum,' the first cultivated representative of the phylum 'Elusimicrobia' (formerly termite group 1).</title>
        <authorList>
            <person name="Herlemann D.P.R."/>
            <person name="Geissinger O."/>
            <person name="Ikeda-Ohtsubo W."/>
            <person name="Kunin V."/>
            <person name="Sun H."/>
            <person name="Lapidus A."/>
            <person name="Hugenholtz P."/>
            <person name="Brune A."/>
        </authorList>
    </citation>
    <scope>NUCLEOTIDE SEQUENCE [LARGE SCALE GENOMIC DNA]</scope>
    <source>
        <strain evidence="11 12">Pei191</strain>
    </source>
</reference>
<evidence type="ECO:0000313" key="12">
    <source>
        <dbReference type="Proteomes" id="UP000001029"/>
    </source>
</evidence>
<name>B2KAY4_ELUMP</name>
<evidence type="ECO:0000259" key="8">
    <source>
        <dbReference type="Pfam" id="PF02878"/>
    </source>
</evidence>
<feature type="domain" description="Alpha-D-phosphohexomutase alpha/beta/alpha" evidence="10">
    <location>
        <begin position="262"/>
        <end position="370"/>
    </location>
</feature>
<dbReference type="PRINTS" id="PR00509">
    <property type="entry name" value="PGMPMM"/>
</dbReference>
<dbReference type="RefSeq" id="WP_012414295.1">
    <property type="nucleotide sequence ID" value="NC_010644.1"/>
</dbReference>
<dbReference type="Pfam" id="PF00408">
    <property type="entry name" value="PGM_PMM_IV"/>
    <property type="match status" value="1"/>
</dbReference>
<dbReference type="Gene3D" id="3.30.310.50">
    <property type="entry name" value="Alpha-D-phosphohexomutase, C-terminal domain"/>
    <property type="match status" value="1"/>
</dbReference>
<dbReference type="EC" id="5.4.2.8" evidence="11"/>
<keyword evidence="3" id="KW-0597">Phosphoprotein</keyword>
<keyword evidence="12" id="KW-1185">Reference proteome</keyword>